<dbReference type="PANTHER" id="PTHR38773">
    <property type="entry name" value="PROTEIN SPRT"/>
    <property type="match status" value="1"/>
</dbReference>
<evidence type="ECO:0000256" key="6">
    <source>
        <dbReference type="ARBA" id="ARBA00022833"/>
    </source>
</evidence>
<dbReference type="InterPro" id="IPR035240">
    <property type="entry name" value="SprT_Zn_ribbon"/>
</dbReference>
<evidence type="ECO:0000313" key="10">
    <source>
        <dbReference type="Proteomes" id="UP000245728"/>
    </source>
</evidence>
<dbReference type="NCBIfam" id="NF003421">
    <property type="entry name" value="PRK04860.1"/>
    <property type="match status" value="1"/>
</dbReference>
<dbReference type="PANTHER" id="PTHR38773:SF1">
    <property type="entry name" value="PROTEIN SPRT"/>
    <property type="match status" value="1"/>
</dbReference>
<evidence type="ECO:0000256" key="5">
    <source>
        <dbReference type="ARBA" id="ARBA00022723"/>
    </source>
</evidence>
<dbReference type="KEGG" id="salh:HMF8227_01039"/>
<feature type="active site" evidence="7">
    <location>
        <position position="72"/>
    </location>
</feature>
<evidence type="ECO:0000256" key="3">
    <source>
        <dbReference type="ARBA" id="ARBA00020082"/>
    </source>
</evidence>
<reference evidence="9 10" key="1">
    <citation type="submission" date="2018-05" db="EMBL/GenBank/DDBJ databases">
        <title>Salinimonas sp. HMF8227 Genome sequencing and assembly.</title>
        <authorList>
            <person name="Kang H."/>
            <person name="Kang J."/>
            <person name="Cha I."/>
            <person name="Kim H."/>
            <person name="Joh K."/>
        </authorList>
    </citation>
    <scope>NUCLEOTIDE SEQUENCE [LARGE SCALE GENOMIC DNA]</scope>
    <source>
        <strain evidence="9 10">HMF8227</strain>
    </source>
</reference>
<accession>A0A2S2E3E5</accession>
<dbReference type="GO" id="GO:0008270">
    <property type="term" value="F:zinc ion binding"/>
    <property type="evidence" value="ECO:0007669"/>
    <property type="project" value="UniProtKB-UniRule"/>
</dbReference>
<evidence type="ECO:0000256" key="4">
    <source>
        <dbReference type="ARBA" id="ARBA00022490"/>
    </source>
</evidence>
<dbReference type="Gene3D" id="3.30.2010.10">
    <property type="entry name" value="Metalloproteases ('zincins'), catalytic domain"/>
    <property type="match status" value="1"/>
</dbReference>
<name>A0A2S2E3E5_9ALTE</name>
<dbReference type="Pfam" id="PF10263">
    <property type="entry name" value="SprT-like"/>
    <property type="match status" value="1"/>
</dbReference>
<dbReference type="SMART" id="SM00731">
    <property type="entry name" value="SprT"/>
    <property type="match status" value="1"/>
</dbReference>
<protein>
    <recommendedName>
        <fullName evidence="3 7">Protein SprT</fullName>
    </recommendedName>
</protein>
<keyword evidence="6 7" id="KW-0862">Zinc</keyword>
<keyword evidence="4 7" id="KW-0963">Cytoplasm</keyword>
<dbReference type="EMBL" id="CP029347">
    <property type="protein sequence ID" value="AWL11527.1"/>
    <property type="molecule type" value="Genomic_DNA"/>
</dbReference>
<dbReference type="OrthoDB" id="267364at2"/>
<sequence>MLHTQQLHQRVEHCYCLAEQKLGRSFPRPKVSLKQRGKAAGSARLQTNELRFNPVLLAENPQAFFDEVIPHEICHLLTWQLYGRVRPHGKEWRGLMGSVFGLTGKASHQMDVSSVRGKTFAYSCDCGPVELTIRRHNKIQRGQARYYCKKCACALTPAH</sequence>
<evidence type="ECO:0000256" key="1">
    <source>
        <dbReference type="ARBA" id="ARBA00004496"/>
    </source>
</evidence>
<evidence type="ECO:0000256" key="7">
    <source>
        <dbReference type="HAMAP-Rule" id="MF_00746"/>
    </source>
</evidence>
<dbReference type="GO" id="GO:0006950">
    <property type="term" value="P:response to stress"/>
    <property type="evidence" value="ECO:0007669"/>
    <property type="project" value="UniProtKB-ARBA"/>
</dbReference>
<keyword evidence="5 7" id="KW-0479">Metal-binding</keyword>
<evidence type="ECO:0000256" key="2">
    <source>
        <dbReference type="ARBA" id="ARBA00006591"/>
    </source>
</evidence>
<comment type="similarity">
    <text evidence="2 7">Belongs to the SprT family.</text>
</comment>
<evidence type="ECO:0000259" key="8">
    <source>
        <dbReference type="SMART" id="SM00731"/>
    </source>
</evidence>
<dbReference type="Proteomes" id="UP000245728">
    <property type="component" value="Chromosome"/>
</dbReference>
<feature type="binding site" evidence="7">
    <location>
        <position position="75"/>
    </location>
    <ligand>
        <name>Zn(2+)</name>
        <dbReference type="ChEBI" id="CHEBI:29105"/>
    </ligand>
</feature>
<feature type="domain" description="SprT-like" evidence="8">
    <location>
        <begin position="9"/>
        <end position="158"/>
    </location>
</feature>
<keyword evidence="10" id="KW-1185">Reference proteome</keyword>
<dbReference type="AlphaFoldDB" id="A0A2S2E3E5"/>
<dbReference type="GO" id="GO:0005737">
    <property type="term" value="C:cytoplasm"/>
    <property type="evidence" value="ECO:0007669"/>
    <property type="project" value="UniProtKB-SubCell"/>
</dbReference>
<proteinExistence type="inferred from homology"/>
<dbReference type="RefSeq" id="WP_109339162.1">
    <property type="nucleotide sequence ID" value="NZ_CP029347.1"/>
</dbReference>
<dbReference type="Pfam" id="PF17283">
    <property type="entry name" value="Zn_ribbon_SprT"/>
    <property type="match status" value="1"/>
</dbReference>
<gene>
    <name evidence="7" type="primary">sprT</name>
    <name evidence="9" type="ORF">HMF8227_01039</name>
</gene>
<comment type="subcellular location">
    <subcellularLocation>
        <location evidence="1 7">Cytoplasm</location>
    </subcellularLocation>
</comment>
<feature type="binding site" evidence="7">
    <location>
        <position position="71"/>
    </location>
    <ligand>
        <name>Zn(2+)</name>
        <dbReference type="ChEBI" id="CHEBI:29105"/>
    </ligand>
</feature>
<organism evidence="9 10">
    <name type="scientific">Saliniradius amylolyticus</name>
    <dbReference type="NCBI Taxonomy" id="2183582"/>
    <lineage>
        <taxon>Bacteria</taxon>
        <taxon>Pseudomonadati</taxon>
        <taxon>Pseudomonadota</taxon>
        <taxon>Gammaproteobacteria</taxon>
        <taxon>Alteromonadales</taxon>
        <taxon>Alteromonadaceae</taxon>
        <taxon>Saliniradius</taxon>
    </lineage>
</organism>
<dbReference type="InterPro" id="IPR023483">
    <property type="entry name" value="Uncharacterised_SprT"/>
</dbReference>
<evidence type="ECO:0000313" key="9">
    <source>
        <dbReference type="EMBL" id="AWL11527.1"/>
    </source>
</evidence>
<dbReference type="HAMAP" id="MF_00746">
    <property type="entry name" value="SprT"/>
    <property type="match status" value="1"/>
</dbReference>
<comment type="cofactor">
    <cofactor evidence="7">
        <name>Zn(2+)</name>
        <dbReference type="ChEBI" id="CHEBI:29105"/>
    </cofactor>
    <text evidence="7">Binds 1 zinc ion.</text>
</comment>
<dbReference type="InterPro" id="IPR006640">
    <property type="entry name" value="SprT-like_domain"/>
</dbReference>